<name>A0A165X3W8_9AGAM</name>
<evidence type="ECO:0000259" key="1">
    <source>
        <dbReference type="Pfam" id="PF01636"/>
    </source>
</evidence>
<dbReference type="Proteomes" id="UP000076532">
    <property type="component" value="Unassembled WGS sequence"/>
</dbReference>
<proteinExistence type="predicted"/>
<dbReference type="InterPro" id="IPR051678">
    <property type="entry name" value="AGP_Transferase"/>
</dbReference>
<dbReference type="OrthoDB" id="2831558at2759"/>
<dbReference type="PANTHER" id="PTHR21310">
    <property type="entry name" value="AMINOGLYCOSIDE PHOSPHOTRANSFERASE-RELATED-RELATED"/>
    <property type="match status" value="1"/>
</dbReference>
<dbReference type="InterPro" id="IPR002575">
    <property type="entry name" value="Aminoglycoside_PTrfase"/>
</dbReference>
<reference evidence="2 3" key="1">
    <citation type="journal article" date="2016" name="Mol. Biol. Evol.">
        <title>Comparative Genomics of Early-Diverging Mushroom-Forming Fungi Provides Insights into the Origins of Lignocellulose Decay Capabilities.</title>
        <authorList>
            <person name="Nagy L.G."/>
            <person name="Riley R."/>
            <person name="Tritt A."/>
            <person name="Adam C."/>
            <person name="Daum C."/>
            <person name="Floudas D."/>
            <person name="Sun H."/>
            <person name="Yadav J.S."/>
            <person name="Pangilinan J."/>
            <person name="Larsson K.H."/>
            <person name="Matsuura K."/>
            <person name="Barry K."/>
            <person name="Labutti K."/>
            <person name="Kuo R."/>
            <person name="Ohm R.A."/>
            <person name="Bhattacharya S.S."/>
            <person name="Shirouzu T."/>
            <person name="Yoshinaga Y."/>
            <person name="Martin F.M."/>
            <person name="Grigoriev I.V."/>
            <person name="Hibbett D.S."/>
        </authorList>
    </citation>
    <scope>NUCLEOTIDE SEQUENCE [LARGE SCALE GENOMIC DNA]</scope>
    <source>
        <strain evidence="2 3">CBS 109695</strain>
    </source>
</reference>
<dbReference type="STRING" id="436010.A0A165X3W8"/>
<organism evidence="2 3">
    <name type="scientific">Athelia psychrophila</name>
    <dbReference type="NCBI Taxonomy" id="1759441"/>
    <lineage>
        <taxon>Eukaryota</taxon>
        <taxon>Fungi</taxon>
        <taxon>Dikarya</taxon>
        <taxon>Basidiomycota</taxon>
        <taxon>Agaricomycotina</taxon>
        <taxon>Agaricomycetes</taxon>
        <taxon>Agaricomycetidae</taxon>
        <taxon>Atheliales</taxon>
        <taxon>Atheliaceae</taxon>
        <taxon>Athelia</taxon>
    </lineage>
</organism>
<gene>
    <name evidence="2" type="ORF">FIBSPDRAFT_874814</name>
</gene>
<dbReference type="EMBL" id="KV417729">
    <property type="protein sequence ID" value="KZP08174.1"/>
    <property type="molecule type" value="Genomic_DNA"/>
</dbReference>
<sequence length="386" mass="43805">MLPRPLPQLSNDSIRELARSIHLPEPTQIIATITLGQYHSIYMLTFPLHSIPGLRCQTSTELVLRVSGADLPRIKTENEAAILTWVAQSTSIPVPAVIRYDSSCDNPIGHEYTLLERATGVTLDRLFRKFNEEKLAEMVDVMVDLHVQLAASEWTHIGGLRFTQDGKEIVPGPVVEETMWHVPDIAKYWPEGTRSEDLNIEGPYASYVEYSTALVRTYIYAIKTHPALTHMRDLLPRITAFLDALARNADTLNKAKLSLAHQDVHFGNVVYDETIGQITAFIDWEFSGVIPEPRRYPVMALGWTPDQSEEDRKATLWVRETFARRCSERGVAVVEDAVFSSEAQEHMHKAVNFLRAIIEVCPKGERQDKVEEWRGVVLEHMGYFEV</sequence>
<dbReference type="PANTHER" id="PTHR21310:SF13">
    <property type="entry name" value="AMINOGLYCOSIDE PHOSPHOTRANSFERASE DOMAIN-CONTAINING PROTEIN"/>
    <property type="match status" value="1"/>
</dbReference>
<accession>A0A165X3W8</accession>
<dbReference type="AlphaFoldDB" id="A0A165X3W8"/>
<dbReference type="SUPFAM" id="SSF56112">
    <property type="entry name" value="Protein kinase-like (PK-like)"/>
    <property type="match status" value="1"/>
</dbReference>
<dbReference type="Gene3D" id="3.90.1200.10">
    <property type="match status" value="1"/>
</dbReference>
<dbReference type="InterPro" id="IPR011009">
    <property type="entry name" value="Kinase-like_dom_sf"/>
</dbReference>
<protein>
    <recommendedName>
        <fullName evidence="1">Aminoglycoside phosphotransferase domain-containing protein</fullName>
    </recommendedName>
</protein>
<evidence type="ECO:0000313" key="3">
    <source>
        <dbReference type="Proteomes" id="UP000076532"/>
    </source>
</evidence>
<dbReference type="Pfam" id="PF01636">
    <property type="entry name" value="APH"/>
    <property type="match status" value="1"/>
</dbReference>
<feature type="domain" description="Aminoglycoside phosphotransferase" evidence="1">
    <location>
        <begin position="60"/>
        <end position="290"/>
    </location>
</feature>
<keyword evidence="3" id="KW-1185">Reference proteome</keyword>
<evidence type="ECO:0000313" key="2">
    <source>
        <dbReference type="EMBL" id="KZP08174.1"/>
    </source>
</evidence>